<keyword evidence="8" id="KW-0812">Transmembrane</keyword>
<name>A0A317MPK4_9GAMM</name>
<dbReference type="AlphaFoldDB" id="A0A317MPK4"/>
<dbReference type="GO" id="GO:0030245">
    <property type="term" value="P:cellulose catabolic process"/>
    <property type="evidence" value="ECO:0007669"/>
    <property type="project" value="UniProtKB-KW"/>
</dbReference>
<dbReference type="OrthoDB" id="9800955at2"/>
<keyword evidence="3" id="KW-0136">Cellulose degradation</keyword>
<dbReference type="PANTHER" id="PTHR31297:SF41">
    <property type="entry name" value="ENDOGLUCANASE, PUTATIVE (AFU_ORTHOLOGUE AFUA_5G01830)-RELATED"/>
    <property type="match status" value="1"/>
</dbReference>
<dbReference type="PANTHER" id="PTHR31297">
    <property type="entry name" value="GLUCAN ENDO-1,6-BETA-GLUCOSIDASE B"/>
    <property type="match status" value="1"/>
</dbReference>
<dbReference type="GO" id="GO:0008422">
    <property type="term" value="F:beta-glucosidase activity"/>
    <property type="evidence" value="ECO:0007669"/>
    <property type="project" value="TreeGrafter"/>
</dbReference>
<evidence type="ECO:0000313" key="10">
    <source>
        <dbReference type="EMBL" id="PWV58445.1"/>
    </source>
</evidence>
<accession>A0A317MPK4</accession>
<keyword evidence="8" id="KW-0472">Membrane</keyword>
<protein>
    <submittedName>
        <fullName evidence="10">Aryl-phospho-beta-D-glucosidase BglC (GH1 family)</fullName>
    </submittedName>
</protein>
<dbReference type="GO" id="GO:0005576">
    <property type="term" value="C:extracellular region"/>
    <property type="evidence" value="ECO:0007669"/>
    <property type="project" value="TreeGrafter"/>
</dbReference>
<dbReference type="InterPro" id="IPR017853">
    <property type="entry name" value="GH"/>
</dbReference>
<evidence type="ECO:0000256" key="3">
    <source>
        <dbReference type="ARBA" id="ARBA00023001"/>
    </source>
</evidence>
<keyword evidence="4" id="KW-0119">Carbohydrate metabolism</keyword>
<evidence type="ECO:0000259" key="9">
    <source>
        <dbReference type="Pfam" id="PF00150"/>
    </source>
</evidence>
<keyword evidence="6" id="KW-0624">Polysaccharide degradation</keyword>
<keyword evidence="11" id="KW-1185">Reference proteome</keyword>
<evidence type="ECO:0000256" key="5">
    <source>
        <dbReference type="ARBA" id="ARBA00023295"/>
    </source>
</evidence>
<dbReference type="EMBL" id="QGTJ01000017">
    <property type="protein sequence ID" value="PWV58445.1"/>
    <property type="molecule type" value="Genomic_DNA"/>
</dbReference>
<dbReference type="InterPro" id="IPR001547">
    <property type="entry name" value="Glyco_hydro_5"/>
</dbReference>
<evidence type="ECO:0000256" key="8">
    <source>
        <dbReference type="SAM" id="Phobius"/>
    </source>
</evidence>
<dbReference type="GO" id="GO:0009986">
    <property type="term" value="C:cell surface"/>
    <property type="evidence" value="ECO:0007669"/>
    <property type="project" value="TreeGrafter"/>
</dbReference>
<evidence type="ECO:0000256" key="6">
    <source>
        <dbReference type="ARBA" id="ARBA00023326"/>
    </source>
</evidence>
<sequence length="358" mass="41493">MFSHSRFKVVSAKNIFFIIFVFFNLGFFGVTLANEKNNIPVVKGFNVGAFVTSGDIEFLKSQGVKFIRLNLSKKPVAFKQYPYSIDDDAVSNIDRIVELCKKNNIRIILDPHTFPGTKEVSFTRADDEIWKNYKFHKIVLNIWAYLANRYKEESTIFAFDIFNEPTVEDLTLEQGPGSWNELVGKIISTIRSVTKDKYIIVEPAAGRVSIFKRMDRVNGVKYLKLPDANKIILGIHMYAPILFTHQGVRGRAVGVLYPGWINGHFYDKKILKEYLAEVEVFSRKNNVNVLVTEFSASRYGESAADKYVFDLIDIFNEYKWGWIYHSFRLAPEWNAELSDKDSFPPERWKFLIRELDKK</sequence>
<feature type="domain" description="Glycoside hydrolase family 5" evidence="9">
    <location>
        <begin position="52"/>
        <end position="326"/>
    </location>
</feature>
<reference evidence="10 11" key="1">
    <citation type="submission" date="2018-05" db="EMBL/GenBank/DDBJ databases">
        <title>Genomic Encyclopedia of Type Strains, Phase IV (KMG-IV): sequencing the most valuable type-strain genomes for metagenomic binning, comparative biology and taxonomic classification.</title>
        <authorList>
            <person name="Goeker M."/>
        </authorList>
    </citation>
    <scope>NUCLEOTIDE SEQUENCE [LARGE SCALE GENOMIC DNA]</scope>
    <source>
        <strain evidence="10 11">DSM 23606</strain>
    </source>
</reference>
<evidence type="ECO:0000256" key="1">
    <source>
        <dbReference type="ARBA" id="ARBA00005641"/>
    </source>
</evidence>
<dbReference type="InterPro" id="IPR050386">
    <property type="entry name" value="Glycosyl_hydrolase_5"/>
</dbReference>
<keyword evidence="8" id="KW-1133">Transmembrane helix</keyword>
<evidence type="ECO:0000256" key="4">
    <source>
        <dbReference type="ARBA" id="ARBA00023277"/>
    </source>
</evidence>
<keyword evidence="5 7" id="KW-0326">Glycosidase</keyword>
<proteinExistence type="inferred from homology"/>
<organism evidence="10 11">
    <name type="scientific">Plasticicumulans acidivorans</name>
    <dbReference type="NCBI Taxonomy" id="886464"/>
    <lineage>
        <taxon>Bacteria</taxon>
        <taxon>Pseudomonadati</taxon>
        <taxon>Pseudomonadota</taxon>
        <taxon>Gammaproteobacteria</taxon>
        <taxon>Candidatus Competibacteraceae</taxon>
        <taxon>Plasticicumulans</taxon>
    </lineage>
</organism>
<evidence type="ECO:0000256" key="2">
    <source>
        <dbReference type="ARBA" id="ARBA00022801"/>
    </source>
</evidence>
<evidence type="ECO:0000313" key="11">
    <source>
        <dbReference type="Proteomes" id="UP000246569"/>
    </source>
</evidence>
<dbReference type="Gene3D" id="3.20.20.80">
    <property type="entry name" value="Glycosidases"/>
    <property type="match status" value="1"/>
</dbReference>
<dbReference type="Proteomes" id="UP000246569">
    <property type="component" value="Unassembled WGS sequence"/>
</dbReference>
<dbReference type="SUPFAM" id="SSF51445">
    <property type="entry name" value="(Trans)glycosidases"/>
    <property type="match status" value="1"/>
</dbReference>
<keyword evidence="2 7" id="KW-0378">Hydrolase</keyword>
<feature type="transmembrane region" description="Helical" evidence="8">
    <location>
        <begin position="12"/>
        <end position="33"/>
    </location>
</feature>
<dbReference type="Pfam" id="PF00150">
    <property type="entry name" value="Cellulase"/>
    <property type="match status" value="1"/>
</dbReference>
<comment type="caution">
    <text evidence="10">The sequence shown here is derived from an EMBL/GenBank/DDBJ whole genome shotgun (WGS) entry which is preliminary data.</text>
</comment>
<gene>
    <name evidence="10" type="ORF">C7443_1175</name>
</gene>
<evidence type="ECO:0000256" key="7">
    <source>
        <dbReference type="RuleBase" id="RU361153"/>
    </source>
</evidence>
<comment type="similarity">
    <text evidence="1 7">Belongs to the glycosyl hydrolase 5 (cellulase A) family.</text>
</comment>